<proteinExistence type="predicted"/>
<accession>A0A1Y5F4H5</accession>
<evidence type="ECO:0000313" key="3">
    <source>
        <dbReference type="Proteomes" id="UP000196531"/>
    </source>
</evidence>
<reference evidence="3" key="1">
    <citation type="journal article" date="2017" name="Proc. Natl. Acad. Sci. U.S.A.">
        <title>Simulation of Deepwater Horizon oil plume reveals substrate specialization within a complex community of hydrocarbon-degraders.</title>
        <authorList>
            <person name="Hu P."/>
            <person name="Dubinsky E.A."/>
            <person name="Probst A.J."/>
            <person name="Wang J."/>
            <person name="Sieber C.M.K."/>
            <person name="Tom L.M."/>
            <person name="Gardinali P."/>
            <person name="Banfield J.F."/>
            <person name="Atlas R.M."/>
            <person name="Andersen G.L."/>
        </authorList>
    </citation>
    <scope>NUCLEOTIDE SEQUENCE [LARGE SCALE GENOMIC DNA]</scope>
</reference>
<dbReference type="EMBL" id="MAAO01000008">
    <property type="protein sequence ID" value="OUR95478.1"/>
    <property type="molecule type" value="Genomic_DNA"/>
</dbReference>
<name>A0A1Y5F4H5_9BACT</name>
<evidence type="ECO:0000313" key="2">
    <source>
        <dbReference type="EMBL" id="OUR95478.1"/>
    </source>
</evidence>
<dbReference type="SUPFAM" id="SSF56925">
    <property type="entry name" value="OMPA-like"/>
    <property type="match status" value="1"/>
</dbReference>
<comment type="caution">
    <text evidence="2">The sequence shown here is derived from an EMBL/GenBank/DDBJ whole genome shotgun (WGS) entry which is preliminary data.</text>
</comment>
<gene>
    <name evidence="2" type="ORF">A9Q84_16730</name>
</gene>
<sequence>MLRYFLALSLLVFSLSSSAGFFFEPYFGYASGDSDGILVDNGSGDTLNPGIAGRGEDEDLKFMDAGLRIGGYIQSIGLHIGANLSWMKGSANRSNTGKKKFQAFDLGPFIGWDIPILPFRVYGAALVSFKTVELNQTHTETDQNEVTLLTETGTDNKVAFVGIGTRLGVSVTLIPIITLNAEYRSVRYSSYQFGVIDNTLDGRIKEETVLLSMSIMFGEN</sequence>
<protein>
    <recommendedName>
        <fullName evidence="4">Outer membrane protein beta-barrel domain-containing protein</fullName>
    </recommendedName>
</protein>
<organism evidence="2 3">
    <name type="scientific">Halobacteriovorax marinus</name>
    <dbReference type="NCBI Taxonomy" id="97084"/>
    <lineage>
        <taxon>Bacteria</taxon>
        <taxon>Pseudomonadati</taxon>
        <taxon>Bdellovibrionota</taxon>
        <taxon>Bacteriovoracia</taxon>
        <taxon>Bacteriovoracales</taxon>
        <taxon>Halobacteriovoraceae</taxon>
        <taxon>Halobacteriovorax</taxon>
    </lineage>
</organism>
<feature type="signal peptide" evidence="1">
    <location>
        <begin position="1"/>
        <end position="19"/>
    </location>
</feature>
<dbReference type="Proteomes" id="UP000196531">
    <property type="component" value="Unassembled WGS sequence"/>
</dbReference>
<dbReference type="AlphaFoldDB" id="A0A1Y5F4H5"/>
<keyword evidence="1" id="KW-0732">Signal</keyword>
<evidence type="ECO:0008006" key="4">
    <source>
        <dbReference type="Google" id="ProtNLM"/>
    </source>
</evidence>
<dbReference type="InterPro" id="IPR011250">
    <property type="entry name" value="OMP/PagP_B-barrel"/>
</dbReference>
<feature type="chain" id="PRO_5012305859" description="Outer membrane protein beta-barrel domain-containing protein" evidence="1">
    <location>
        <begin position="20"/>
        <end position="220"/>
    </location>
</feature>
<evidence type="ECO:0000256" key="1">
    <source>
        <dbReference type="SAM" id="SignalP"/>
    </source>
</evidence>